<protein>
    <recommendedName>
        <fullName evidence="1">SecDF P1 head subdomain domain-containing protein</fullName>
    </recommendedName>
</protein>
<dbReference type="RefSeq" id="WP_127746018.1">
    <property type="nucleotide sequence ID" value="NZ_SACN01000004.1"/>
</dbReference>
<dbReference type="OrthoDB" id="7569013at2"/>
<dbReference type="InterPro" id="IPR054384">
    <property type="entry name" value="SecDF_P1_head"/>
</dbReference>
<feature type="domain" description="SecDF P1 head subdomain" evidence="1">
    <location>
        <begin position="28"/>
        <end position="110"/>
    </location>
</feature>
<reference evidence="2 3" key="1">
    <citation type="submission" date="2019-01" db="EMBL/GenBank/DDBJ databases">
        <authorList>
            <person name="Chen W.-M."/>
        </authorList>
    </citation>
    <scope>NUCLEOTIDE SEQUENCE [LARGE SCALE GENOMIC DNA]</scope>
    <source>
        <strain evidence="2 3">CCP-7</strain>
    </source>
</reference>
<keyword evidence="3" id="KW-1185">Reference proteome</keyword>
<dbReference type="Proteomes" id="UP000282971">
    <property type="component" value="Unassembled WGS sequence"/>
</dbReference>
<dbReference type="EMBL" id="SACN01000004">
    <property type="protein sequence ID" value="RVT89817.1"/>
    <property type="molecule type" value="Genomic_DNA"/>
</dbReference>
<evidence type="ECO:0000313" key="3">
    <source>
        <dbReference type="Proteomes" id="UP000282971"/>
    </source>
</evidence>
<evidence type="ECO:0000313" key="2">
    <source>
        <dbReference type="EMBL" id="RVT89817.1"/>
    </source>
</evidence>
<gene>
    <name evidence="2" type="ORF">EOD43_20800</name>
</gene>
<proteinExistence type="predicted"/>
<organism evidence="2 3">
    <name type="scientific">Sphingomonas crocodyli</name>
    <dbReference type="NCBI Taxonomy" id="1979270"/>
    <lineage>
        <taxon>Bacteria</taxon>
        <taxon>Pseudomonadati</taxon>
        <taxon>Pseudomonadota</taxon>
        <taxon>Alphaproteobacteria</taxon>
        <taxon>Sphingomonadales</taxon>
        <taxon>Sphingomonadaceae</taxon>
        <taxon>Sphingomonas</taxon>
    </lineage>
</organism>
<dbReference type="AlphaFoldDB" id="A0A437LWV4"/>
<sequence length="123" mass="12462">MIALLALAAAVQPIEAGKLVIGGEAFATAEVLDARAMPDIGGGAGLLITLTPEAAKRLQKLSTALAGKPLTITLDGQPVAALMIRGPITDGVIDLPGHRALPEAEALAKRISGKDPLPDDLAE</sequence>
<accession>A0A437LWV4</accession>
<evidence type="ECO:0000259" key="1">
    <source>
        <dbReference type="Pfam" id="PF22599"/>
    </source>
</evidence>
<name>A0A437LWV4_9SPHN</name>
<dbReference type="Pfam" id="PF22599">
    <property type="entry name" value="SecDF_P1_head"/>
    <property type="match status" value="1"/>
</dbReference>
<dbReference type="Gene3D" id="3.30.1360.200">
    <property type="match status" value="1"/>
</dbReference>
<comment type="caution">
    <text evidence="2">The sequence shown here is derived from an EMBL/GenBank/DDBJ whole genome shotgun (WGS) entry which is preliminary data.</text>
</comment>